<reference evidence="2" key="2">
    <citation type="journal article" date="2015" name="Data Brief">
        <title>Shoot transcriptome of the giant reed, Arundo donax.</title>
        <authorList>
            <person name="Barrero R.A."/>
            <person name="Guerrero F.D."/>
            <person name="Moolhuijzen P."/>
            <person name="Goolsby J.A."/>
            <person name="Tidwell J."/>
            <person name="Bellgard S.E."/>
            <person name="Bellgard M.I."/>
        </authorList>
    </citation>
    <scope>NUCLEOTIDE SEQUENCE</scope>
    <source>
        <tissue evidence="2">Shoot tissue taken approximately 20 cm above the soil surface</tissue>
    </source>
</reference>
<organism evidence="2">
    <name type="scientific">Arundo donax</name>
    <name type="common">Giant reed</name>
    <name type="synonym">Donax arundinaceus</name>
    <dbReference type="NCBI Taxonomy" id="35708"/>
    <lineage>
        <taxon>Eukaryota</taxon>
        <taxon>Viridiplantae</taxon>
        <taxon>Streptophyta</taxon>
        <taxon>Embryophyta</taxon>
        <taxon>Tracheophyta</taxon>
        <taxon>Spermatophyta</taxon>
        <taxon>Magnoliopsida</taxon>
        <taxon>Liliopsida</taxon>
        <taxon>Poales</taxon>
        <taxon>Poaceae</taxon>
        <taxon>PACMAD clade</taxon>
        <taxon>Arundinoideae</taxon>
        <taxon>Arundineae</taxon>
        <taxon>Arundo</taxon>
    </lineage>
</organism>
<dbReference type="AlphaFoldDB" id="A0A0A9FVZ4"/>
<reference evidence="2" key="1">
    <citation type="submission" date="2014-09" db="EMBL/GenBank/DDBJ databases">
        <authorList>
            <person name="Magalhaes I.L.F."/>
            <person name="Oliveira U."/>
            <person name="Santos F.R."/>
            <person name="Vidigal T.H.D.A."/>
            <person name="Brescovit A.D."/>
            <person name="Santos A.J."/>
        </authorList>
    </citation>
    <scope>NUCLEOTIDE SEQUENCE</scope>
    <source>
        <tissue evidence="2">Shoot tissue taken approximately 20 cm above the soil surface</tissue>
    </source>
</reference>
<sequence length="39" mass="4517">MFLTTYSFLLLISEFMNGWMVCQWLVKDKCALTSSALPQ</sequence>
<protein>
    <submittedName>
        <fullName evidence="2">Uncharacterized protein</fullName>
    </submittedName>
</protein>
<dbReference type="EMBL" id="GBRH01182482">
    <property type="protein sequence ID" value="JAE15414.1"/>
    <property type="molecule type" value="Transcribed_RNA"/>
</dbReference>
<evidence type="ECO:0000313" key="2">
    <source>
        <dbReference type="EMBL" id="JAE15414.1"/>
    </source>
</evidence>
<accession>A0A0A9FVZ4</accession>
<feature type="signal peptide" evidence="1">
    <location>
        <begin position="1"/>
        <end position="18"/>
    </location>
</feature>
<name>A0A0A9FVZ4_ARUDO</name>
<evidence type="ECO:0000256" key="1">
    <source>
        <dbReference type="SAM" id="SignalP"/>
    </source>
</evidence>
<feature type="chain" id="PRO_5002047542" evidence="1">
    <location>
        <begin position="19"/>
        <end position="39"/>
    </location>
</feature>
<proteinExistence type="predicted"/>
<keyword evidence="1" id="KW-0732">Signal</keyword>